<evidence type="ECO:0000313" key="5">
    <source>
        <dbReference type="Proteomes" id="UP000001549"/>
    </source>
</evidence>
<dbReference type="InterPro" id="IPR024188">
    <property type="entry name" value="GltB"/>
</dbReference>
<dbReference type="eggNOG" id="COG0069">
    <property type="taxonomic scope" value="Bacteria"/>
</dbReference>
<dbReference type="PANTHER" id="PTHR43819:SF1">
    <property type="entry name" value="ARCHAEAL-TYPE GLUTAMATE SYNTHASE [NADPH]"/>
    <property type="match status" value="1"/>
</dbReference>
<dbReference type="GO" id="GO:0004355">
    <property type="term" value="F:glutamate synthase (NADPH) activity"/>
    <property type="evidence" value="ECO:0007669"/>
    <property type="project" value="UniProtKB-EC"/>
</dbReference>
<keyword evidence="4" id="KW-0560">Oxidoreductase</keyword>
<sequence length="496" mass="52427">MAVVGWVAFGILLLVCAVAVYDVLQRRHSILRTFPVIGHLRFLLEDVGPELRQYIVTGNDEERPFSRDQRRWVYATAKRANANFGFGTDNDLELSANYLIVKPAVFPLPAPAPGDDHLECRKVLGAARGRARAFRPASVVNISGMSFGALSAPAIAALNKGAAIAGCLHNTGEGGVSDHHLQGGDLVFQIGTGYFGCRTPDGRFSLERLVELVGQHPIRALEIKLSQGAKPGLGGVLPAAKVTPEIARIRGVPVGQTCVSPSTHSAFSDVDSLLDTVEEIAAATGLPVGIKSAVGELGFWEDLANRMVSTGRGVDFITIDGGEGGTGAAPLAFSDHVALPFKLGFSRVHAIFAAAGLDERIVFVGSAKLGFPETALLAMAMGCDLVNVGREAMLALGCIQAQRCHTGHCPTGVATQSRWLTRGLDPQDKAARVANYVSGLRHDLLRLAHACAVSHPALVTLDSFEILDGHFGSRPAGEVFATPGAGTAKKWDDRVV</sequence>
<keyword evidence="5" id="KW-1185">Reference proteome</keyword>
<dbReference type="GO" id="GO:0006537">
    <property type="term" value="P:glutamate biosynthetic process"/>
    <property type="evidence" value="ECO:0007669"/>
    <property type="project" value="InterPro"/>
</dbReference>
<dbReference type="Gene3D" id="3.20.20.70">
    <property type="entry name" value="Aldolase class I"/>
    <property type="match status" value="1"/>
</dbReference>
<dbReference type="HOGENOM" id="CLU_026563_1_1_11"/>
<dbReference type="RefSeq" id="WP_013873329.1">
    <property type="nucleotide sequence ID" value="NC_015656.1"/>
</dbReference>
<dbReference type="PIRSF" id="PIRSF006429">
    <property type="entry name" value="GOGAT_lg_2"/>
    <property type="match status" value="1"/>
</dbReference>
<dbReference type="InterPro" id="IPR002932">
    <property type="entry name" value="Glu_synthdom"/>
</dbReference>
<organism evidence="4 5">
    <name type="scientific">Candidatus Protofrankia datiscae</name>
    <dbReference type="NCBI Taxonomy" id="2716812"/>
    <lineage>
        <taxon>Bacteria</taxon>
        <taxon>Bacillati</taxon>
        <taxon>Actinomycetota</taxon>
        <taxon>Actinomycetes</taxon>
        <taxon>Frankiales</taxon>
        <taxon>Frankiaceae</taxon>
        <taxon>Protofrankia</taxon>
    </lineage>
</organism>
<proteinExistence type="inferred from homology"/>
<dbReference type="Proteomes" id="UP000001549">
    <property type="component" value="Chromosome"/>
</dbReference>
<dbReference type="CDD" id="cd02808">
    <property type="entry name" value="GltS_FMN"/>
    <property type="match status" value="1"/>
</dbReference>
<comment type="similarity">
    <text evidence="1 2">Belongs to the glutamate synthase family.</text>
</comment>
<dbReference type="EC" id="1.4.1.13" evidence="4"/>
<evidence type="ECO:0000259" key="3">
    <source>
        <dbReference type="Pfam" id="PF01645"/>
    </source>
</evidence>
<evidence type="ECO:0000256" key="2">
    <source>
        <dbReference type="PIRNR" id="PIRNR006429"/>
    </source>
</evidence>
<dbReference type="PANTHER" id="PTHR43819">
    <property type="entry name" value="ARCHAEAL-TYPE GLUTAMATE SYNTHASE [NADPH]"/>
    <property type="match status" value="1"/>
</dbReference>
<feature type="domain" description="Glutamate synthase" evidence="3">
    <location>
        <begin position="138"/>
        <end position="450"/>
    </location>
</feature>
<dbReference type="InterPro" id="IPR013785">
    <property type="entry name" value="Aldolase_TIM"/>
</dbReference>
<evidence type="ECO:0000256" key="1">
    <source>
        <dbReference type="ARBA" id="ARBA00009716"/>
    </source>
</evidence>
<dbReference type="KEGG" id="fsy:FsymDg_1953"/>
<evidence type="ECO:0000313" key="4">
    <source>
        <dbReference type="EMBL" id="AEH09385.1"/>
    </source>
</evidence>
<name>F8AWP1_9ACTN</name>
<accession>F8AWP1</accession>
<dbReference type="SUPFAM" id="SSF51395">
    <property type="entry name" value="FMN-linked oxidoreductases"/>
    <property type="match status" value="1"/>
</dbReference>
<dbReference type="AlphaFoldDB" id="F8AWP1"/>
<dbReference type="Pfam" id="PF01645">
    <property type="entry name" value="Glu_synthase"/>
    <property type="match status" value="1"/>
</dbReference>
<dbReference type="STRING" id="656024.FsymDg_1953"/>
<protein>
    <submittedName>
        <fullName evidence="4">Glutamate synthase (NADPH)</fullName>
        <ecNumber evidence="4">1.4.1.13</ecNumber>
    </submittedName>
</protein>
<dbReference type="EMBL" id="CP002801">
    <property type="protein sequence ID" value="AEH09385.1"/>
    <property type="molecule type" value="Genomic_DNA"/>
</dbReference>
<reference evidence="4 5" key="1">
    <citation type="submission" date="2011-05" db="EMBL/GenBank/DDBJ databases">
        <title>Complete sequence of chromosome of Frankia symbiont of Datisca glomerata.</title>
        <authorList>
            <consortium name="US DOE Joint Genome Institute"/>
            <person name="Lucas S."/>
            <person name="Han J."/>
            <person name="Lapidus A."/>
            <person name="Cheng J.-F."/>
            <person name="Goodwin L."/>
            <person name="Pitluck S."/>
            <person name="Peters L."/>
            <person name="Mikhailova N."/>
            <person name="Chertkov O."/>
            <person name="Teshima H."/>
            <person name="Han C."/>
            <person name="Tapia R."/>
            <person name="Land M."/>
            <person name="Hauser L."/>
            <person name="Kyrpides N."/>
            <person name="Ivanova N."/>
            <person name="Pagani I."/>
            <person name="Berry A."/>
            <person name="Pawlowski K."/>
            <person name="Persson T."/>
            <person name="Vanden Heuvel B."/>
            <person name="Benson D."/>
            <person name="Woyke T."/>
        </authorList>
    </citation>
    <scope>NUCLEOTIDE SEQUENCE [LARGE SCALE GENOMIC DNA]</scope>
    <source>
        <strain evidence="5">4085684</strain>
    </source>
</reference>
<gene>
    <name evidence="4" type="ordered locus">FsymDg_1953</name>
</gene>